<proteinExistence type="predicted"/>
<sequence length="568" mass="65007">MVDPLSVAGLSIAIFDQLLKLGERTAQLIADAKSFNEDTDIYHNKVVDENNRTKQLRHILFEPSPIYGGVTLFESFDIDVQQQIKIFLSRLVHILREAFELLENRYGSCDPLRSPSPDPLSSKLHGPSSSSDISLLIASTSSQLTLVQSTRAPSPRTPWRALSRQSLSFLRWSFQDKKRTEEILRDFADLNGRIHENIKLWCLASSIGLNMQHLKRLQNDESSIQLGFNIDATLQITASEANSTESSFQLSGPSWLESLRKASPVEERFALIQHQGKTYLQEHRRYDGAHDPFEEVDERTKLRIDDLARLLHQPKERVFCIPRCIGWRYIPGRGSIAFVFEIPENCESQPVSLYRLLDMKNIKLTLGQRFHLALALAKCMTQLQMVKWVHESFRSENILFFPTNTRNTSVDQEASGIPSINYTNPSVLGFEFTRPELDFSAGFADLCIERDVYRHPERQGRPGRMFTKAHDIYALGVVLLEIGLWQRAITLEKNHFKSARDPFVIRAQLIKQAQRRLGDKMGEKYQQVVLACLMGEFGVTNDTREDLKLQQAFRTQVVDVLERIAAYI</sequence>
<comment type="caution">
    <text evidence="2">The sequence shown here is derived from an EMBL/GenBank/DDBJ whole genome shotgun (WGS) entry which is preliminary data.</text>
</comment>
<dbReference type="Gene3D" id="1.20.120.1020">
    <property type="entry name" value="Prion-inhibition and propagation, HeLo domain"/>
    <property type="match status" value="1"/>
</dbReference>
<dbReference type="InterPro" id="IPR056002">
    <property type="entry name" value="DUF7580"/>
</dbReference>
<evidence type="ECO:0000313" key="3">
    <source>
        <dbReference type="Proteomes" id="UP000799536"/>
    </source>
</evidence>
<dbReference type="Proteomes" id="UP000799536">
    <property type="component" value="Unassembled WGS sequence"/>
</dbReference>
<dbReference type="Pfam" id="PF24476">
    <property type="entry name" value="DUF7580"/>
    <property type="match status" value="1"/>
</dbReference>
<evidence type="ECO:0000313" key="2">
    <source>
        <dbReference type="EMBL" id="KAF2202012.1"/>
    </source>
</evidence>
<dbReference type="InterPro" id="IPR011009">
    <property type="entry name" value="Kinase-like_dom_sf"/>
</dbReference>
<evidence type="ECO:0000259" key="1">
    <source>
        <dbReference type="Pfam" id="PF24476"/>
    </source>
</evidence>
<dbReference type="AlphaFoldDB" id="A0A9P4MTF0"/>
<dbReference type="PANTHER" id="PTHR37542:SF1">
    <property type="entry name" value="PRION-INHIBITION AND PROPAGATION HELO DOMAIN-CONTAINING PROTEIN"/>
    <property type="match status" value="1"/>
</dbReference>
<accession>A0A9P4MTF0</accession>
<organism evidence="2 3">
    <name type="scientific">Delitschia confertaspora ATCC 74209</name>
    <dbReference type="NCBI Taxonomy" id="1513339"/>
    <lineage>
        <taxon>Eukaryota</taxon>
        <taxon>Fungi</taxon>
        <taxon>Dikarya</taxon>
        <taxon>Ascomycota</taxon>
        <taxon>Pezizomycotina</taxon>
        <taxon>Dothideomycetes</taxon>
        <taxon>Pleosporomycetidae</taxon>
        <taxon>Pleosporales</taxon>
        <taxon>Delitschiaceae</taxon>
        <taxon>Delitschia</taxon>
    </lineage>
</organism>
<keyword evidence="3" id="KW-1185">Reference proteome</keyword>
<name>A0A9P4MTF0_9PLEO</name>
<protein>
    <recommendedName>
        <fullName evidence="1">DUF7580 domain-containing protein</fullName>
    </recommendedName>
</protein>
<dbReference type="Gene3D" id="1.10.510.10">
    <property type="entry name" value="Transferase(Phosphotransferase) domain 1"/>
    <property type="match status" value="1"/>
</dbReference>
<reference evidence="2" key="1">
    <citation type="journal article" date="2020" name="Stud. Mycol.">
        <title>101 Dothideomycetes genomes: a test case for predicting lifestyles and emergence of pathogens.</title>
        <authorList>
            <person name="Haridas S."/>
            <person name="Albert R."/>
            <person name="Binder M."/>
            <person name="Bloem J."/>
            <person name="Labutti K."/>
            <person name="Salamov A."/>
            <person name="Andreopoulos B."/>
            <person name="Baker S."/>
            <person name="Barry K."/>
            <person name="Bills G."/>
            <person name="Bluhm B."/>
            <person name="Cannon C."/>
            <person name="Castanera R."/>
            <person name="Culley D."/>
            <person name="Daum C."/>
            <person name="Ezra D."/>
            <person name="Gonzalez J."/>
            <person name="Henrissat B."/>
            <person name="Kuo A."/>
            <person name="Liang C."/>
            <person name="Lipzen A."/>
            <person name="Lutzoni F."/>
            <person name="Magnuson J."/>
            <person name="Mondo S."/>
            <person name="Nolan M."/>
            <person name="Ohm R."/>
            <person name="Pangilinan J."/>
            <person name="Park H.-J."/>
            <person name="Ramirez L."/>
            <person name="Alfaro M."/>
            <person name="Sun H."/>
            <person name="Tritt A."/>
            <person name="Yoshinaga Y."/>
            <person name="Zwiers L.-H."/>
            <person name="Turgeon B."/>
            <person name="Goodwin S."/>
            <person name="Spatafora J."/>
            <person name="Crous P."/>
            <person name="Grigoriev I."/>
        </authorList>
    </citation>
    <scope>NUCLEOTIDE SEQUENCE</scope>
    <source>
        <strain evidence="2">ATCC 74209</strain>
    </source>
</reference>
<dbReference type="EMBL" id="ML993952">
    <property type="protein sequence ID" value="KAF2202012.1"/>
    <property type="molecule type" value="Genomic_DNA"/>
</dbReference>
<dbReference type="OrthoDB" id="1911848at2759"/>
<gene>
    <name evidence="2" type="ORF">GQ43DRAFT_471252</name>
</gene>
<dbReference type="PANTHER" id="PTHR37542">
    <property type="entry name" value="HELO DOMAIN-CONTAINING PROTEIN-RELATED"/>
    <property type="match status" value="1"/>
</dbReference>
<feature type="domain" description="DUF7580" evidence="1">
    <location>
        <begin position="349"/>
        <end position="563"/>
    </location>
</feature>
<dbReference type="InterPro" id="IPR038305">
    <property type="entry name" value="HeLo_sf"/>
</dbReference>
<dbReference type="SUPFAM" id="SSF56112">
    <property type="entry name" value="Protein kinase-like (PK-like)"/>
    <property type="match status" value="1"/>
</dbReference>